<dbReference type="Gene3D" id="3.30.70.260">
    <property type="match status" value="1"/>
</dbReference>
<keyword evidence="13" id="KW-1185">Reference proteome</keyword>
<dbReference type="Pfam" id="PF19304">
    <property type="entry name" value="PGDH_inter"/>
    <property type="match status" value="1"/>
</dbReference>
<evidence type="ECO:0000259" key="9">
    <source>
        <dbReference type="Pfam" id="PF00389"/>
    </source>
</evidence>
<dbReference type="AlphaFoldDB" id="A0A0J6WVU0"/>
<dbReference type="Pfam" id="PF00389">
    <property type="entry name" value="2-Hacid_dh"/>
    <property type="match status" value="1"/>
</dbReference>
<feature type="domain" description="D-3-phosphoglycerate dehydrogenase ASB" evidence="11">
    <location>
        <begin position="325"/>
        <end position="442"/>
    </location>
</feature>
<organism evidence="12 13">
    <name type="scientific">Megasphaera cerevisiae DSM 20462</name>
    <dbReference type="NCBI Taxonomy" id="1122219"/>
    <lineage>
        <taxon>Bacteria</taxon>
        <taxon>Bacillati</taxon>
        <taxon>Bacillota</taxon>
        <taxon>Negativicutes</taxon>
        <taxon>Veillonellales</taxon>
        <taxon>Veillonellaceae</taxon>
        <taxon>Megasphaera</taxon>
    </lineage>
</organism>
<dbReference type="Pfam" id="PF02826">
    <property type="entry name" value="2-Hacid_dh_C"/>
    <property type="match status" value="1"/>
</dbReference>
<name>A0A0J6WVU0_9FIRM</name>
<dbReference type="GO" id="GO:0051287">
    <property type="term" value="F:NAD binding"/>
    <property type="evidence" value="ECO:0007669"/>
    <property type="project" value="UniProtKB-UniRule"/>
</dbReference>
<dbReference type="InterPro" id="IPR006139">
    <property type="entry name" value="D-isomer_2_OHA_DH_cat_dom"/>
</dbReference>
<dbReference type="PROSITE" id="PS00065">
    <property type="entry name" value="D_2_HYDROXYACID_DH_1"/>
    <property type="match status" value="1"/>
</dbReference>
<evidence type="ECO:0000256" key="7">
    <source>
        <dbReference type="ARBA" id="ARBA00048731"/>
    </source>
</evidence>
<keyword evidence="8" id="KW-0718">Serine biosynthesis</keyword>
<evidence type="ECO:0000256" key="6">
    <source>
        <dbReference type="ARBA" id="ARBA00048126"/>
    </source>
</evidence>
<dbReference type="FunFam" id="3.30.1330.90:FF:000003">
    <property type="entry name" value="D-3-phosphoglycerate dehydrogenase"/>
    <property type="match status" value="1"/>
</dbReference>
<evidence type="ECO:0000259" key="11">
    <source>
        <dbReference type="Pfam" id="PF19304"/>
    </source>
</evidence>
<dbReference type="InterPro" id="IPR006140">
    <property type="entry name" value="D-isomer_DH_NAD-bd"/>
</dbReference>
<evidence type="ECO:0000256" key="4">
    <source>
        <dbReference type="ARBA" id="ARBA00023002"/>
    </source>
</evidence>
<sequence length="530" mass="57744">MKILVSDDVSVKGVELLREHGYEVDVKTNLDETGLIECIGEYDGLVTRSMTHVTAKVIDAAKKLKVVGRAGVGVDSIDLRTATSRGIIVVNAPTANTVAATEHTCAMIMAITRHIPQAYNSLMAGEWHREKFTGIQLKNKTIGIIGVGRIGSRIAKRMQAMEMRTIGYDPYIPEERAKQLGVELVDLDTLLQTSDYITMHTPLTKETRGMIGAEEIAKMKDGVRVINVSRGAVLDIYALAEALKKGHVAGAAIDVFPKEPLTKDINPFIGMDNVVITPHLGASTVEAQIGVSVDVAEGVMAALNGEPVATAVNMAPVPQNVYNVIHPYFELMERMGILGVYLSEGPMNEIQVEYTGELAETETRLLTTAVLKGALNPILQDSVNFVNAPEVAKSRHISVKEIKSHDKGYFLDAVTVRIKTAKGEHSLVGMLFNKSEAKIVQIDEYRVDFTPEGYLLLAPHIDQPNMIGQISTILGQAHINIAGMQVGRMTKTGTNIMAIAVQDDIPNDIMLKLRSINGILDMKLIHCDIH</sequence>
<dbReference type="STRING" id="39029.BSR42_08180"/>
<dbReference type="InterPro" id="IPR029009">
    <property type="entry name" value="ASB_dom_sf"/>
</dbReference>
<evidence type="ECO:0000313" key="13">
    <source>
        <dbReference type="Proteomes" id="UP000036503"/>
    </source>
</evidence>
<dbReference type="Gene3D" id="3.30.1330.90">
    <property type="entry name" value="D-3-phosphoglycerate dehydrogenase, domain 3"/>
    <property type="match status" value="1"/>
</dbReference>
<evidence type="ECO:0000256" key="5">
    <source>
        <dbReference type="ARBA" id="ARBA00023027"/>
    </source>
</evidence>
<proteinExistence type="inferred from homology"/>
<comment type="caution">
    <text evidence="12">The sequence shown here is derived from an EMBL/GenBank/DDBJ whole genome shotgun (WGS) entry which is preliminary data.</text>
</comment>
<dbReference type="PANTHER" id="PTHR42938:SF47">
    <property type="entry name" value="HYDROXYPYRUVATE REDUCTASE"/>
    <property type="match status" value="1"/>
</dbReference>
<dbReference type="SUPFAM" id="SSF52283">
    <property type="entry name" value="Formate/glycerate dehydrogenase catalytic domain-like"/>
    <property type="match status" value="1"/>
</dbReference>
<keyword evidence="8" id="KW-0028">Amino-acid biosynthesis</keyword>
<feature type="domain" description="D-isomer specific 2-hydroxyacid dehydrogenase NAD-binding" evidence="10">
    <location>
        <begin position="106"/>
        <end position="281"/>
    </location>
</feature>
<dbReference type="UniPathway" id="UPA00135">
    <property type="reaction ID" value="UER00196"/>
</dbReference>
<dbReference type="PANTHER" id="PTHR42938">
    <property type="entry name" value="FORMATE DEHYDROGENASE 1"/>
    <property type="match status" value="1"/>
</dbReference>
<dbReference type="EC" id="1.1.1.95" evidence="8"/>
<evidence type="ECO:0000256" key="8">
    <source>
        <dbReference type="RuleBase" id="RU363003"/>
    </source>
</evidence>
<keyword evidence="5 8" id="KW-0520">NAD</keyword>
<dbReference type="SUPFAM" id="SSF55021">
    <property type="entry name" value="ACT-like"/>
    <property type="match status" value="1"/>
</dbReference>
<dbReference type="PROSITE" id="PS00671">
    <property type="entry name" value="D_2_HYDROXYACID_DH_3"/>
    <property type="match status" value="1"/>
</dbReference>
<dbReference type="EMBL" id="LEKT01000017">
    <property type="protein sequence ID" value="KMO86689.1"/>
    <property type="molecule type" value="Genomic_DNA"/>
</dbReference>
<dbReference type="GO" id="GO:0004617">
    <property type="term" value="F:phosphoglycerate dehydrogenase activity"/>
    <property type="evidence" value="ECO:0007669"/>
    <property type="project" value="UniProtKB-UniRule"/>
</dbReference>
<dbReference type="InterPro" id="IPR045626">
    <property type="entry name" value="PGDH_ASB_dom"/>
</dbReference>
<evidence type="ECO:0000256" key="3">
    <source>
        <dbReference type="ARBA" id="ARBA00005854"/>
    </source>
</evidence>
<feature type="domain" description="D-isomer specific 2-hydroxyacid dehydrogenase catalytic" evidence="9">
    <location>
        <begin position="3"/>
        <end position="313"/>
    </location>
</feature>
<dbReference type="NCBIfam" id="TIGR01327">
    <property type="entry name" value="PGDH"/>
    <property type="match status" value="1"/>
</dbReference>
<evidence type="ECO:0000259" key="10">
    <source>
        <dbReference type="Pfam" id="PF02826"/>
    </source>
</evidence>
<dbReference type="OrthoDB" id="9805416at2"/>
<dbReference type="FunCoup" id="A0A0J6WVU0">
    <property type="interactions" value="346"/>
</dbReference>
<dbReference type="GO" id="GO:0006564">
    <property type="term" value="P:L-serine biosynthetic process"/>
    <property type="evidence" value="ECO:0007669"/>
    <property type="project" value="UniProtKB-UniRule"/>
</dbReference>
<dbReference type="InterPro" id="IPR045865">
    <property type="entry name" value="ACT-like_dom_sf"/>
</dbReference>
<accession>A0A0J6WVU0</accession>
<dbReference type="InParanoid" id="A0A0J6WVU0"/>
<keyword evidence="4 8" id="KW-0560">Oxidoreductase</keyword>
<dbReference type="InterPro" id="IPR029753">
    <property type="entry name" value="D-isomer_DH_CS"/>
</dbReference>
<comment type="pathway">
    <text evidence="2 8">Amino-acid biosynthesis; L-serine biosynthesis; L-serine from 3-phospho-D-glycerate: step 1/3.</text>
</comment>
<protein>
    <recommendedName>
        <fullName evidence="8">D-3-phosphoglycerate dehydrogenase</fullName>
        <ecNumber evidence="8">1.1.1.95</ecNumber>
    </recommendedName>
</protein>
<evidence type="ECO:0000313" key="12">
    <source>
        <dbReference type="EMBL" id="KMO86689.1"/>
    </source>
</evidence>
<dbReference type="InterPro" id="IPR006236">
    <property type="entry name" value="PGDH"/>
</dbReference>
<comment type="function">
    <text evidence="1">Catalyzes the reversible oxidation of 3-phospho-D-glycerate to 3-phosphonooxypyruvate, the first step of the phosphorylated L-serine biosynthesis pathway. Also catalyzes the reversible oxidation of 2-hydroxyglutarate to 2-oxoglutarate.</text>
</comment>
<dbReference type="FunFam" id="3.40.50.720:FF:000021">
    <property type="entry name" value="D-3-phosphoglycerate dehydrogenase"/>
    <property type="match status" value="1"/>
</dbReference>
<dbReference type="RefSeq" id="WP_048514051.1">
    <property type="nucleotide sequence ID" value="NZ_FUXD01000018.1"/>
</dbReference>
<reference evidence="12 13" key="1">
    <citation type="submission" date="2015-06" db="EMBL/GenBank/DDBJ databases">
        <title>Draft genome sequence of beer spoilage bacterium Megasphaera cerevisiae type strain 20462.</title>
        <authorList>
            <person name="Kutumbaka K."/>
            <person name="Pasmowitz J."/>
            <person name="Mategko J."/>
            <person name="Reyes D."/>
            <person name="Friedrich A."/>
            <person name="Han S."/>
            <person name="Martens-Habbena W."/>
            <person name="Neal-McKinney J."/>
            <person name="Janagama H.K."/>
            <person name="Nadala C."/>
            <person name="Samadpour M."/>
        </authorList>
    </citation>
    <scope>NUCLEOTIDE SEQUENCE [LARGE SCALE GENOMIC DNA]</scope>
    <source>
        <strain evidence="12 13">DSM 20462</strain>
    </source>
</reference>
<dbReference type="CDD" id="cd04902">
    <property type="entry name" value="ACT_3PGDH-xct"/>
    <property type="match status" value="1"/>
</dbReference>
<dbReference type="PATRIC" id="fig|1122219.3.peg.822"/>
<dbReference type="InterPro" id="IPR029752">
    <property type="entry name" value="D-isomer_DH_CS1"/>
</dbReference>
<dbReference type="Gene3D" id="3.40.50.720">
    <property type="entry name" value="NAD(P)-binding Rossmann-like Domain"/>
    <property type="match status" value="2"/>
</dbReference>
<evidence type="ECO:0000256" key="2">
    <source>
        <dbReference type="ARBA" id="ARBA00005216"/>
    </source>
</evidence>
<dbReference type="Proteomes" id="UP000036503">
    <property type="component" value="Unassembled WGS sequence"/>
</dbReference>
<dbReference type="SUPFAM" id="SSF143548">
    <property type="entry name" value="Serine metabolism enzymes domain"/>
    <property type="match status" value="1"/>
</dbReference>
<comment type="catalytic activity">
    <reaction evidence="7 8">
        <text>(2R)-3-phosphoglycerate + NAD(+) = 3-phosphooxypyruvate + NADH + H(+)</text>
        <dbReference type="Rhea" id="RHEA:12641"/>
        <dbReference type="ChEBI" id="CHEBI:15378"/>
        <dbReference type="ChEBI" id="CHEBI:18110"/>
        <dbReference type="ChEBI" id="CHEBI:57540"/>
        <dbReference type="ChEBI" id="CHEBI:57945"/>
        <dbReference type="ChEBI" id="CHEBI:58272"/>
        <dbReference type="EC" id="1.1.1.95"/>
    </reaction>
</comment>
<comment type="similarity">
    <text evidence="3 8">Belongs to the D-isomer specific 2-hydroxyacid dehydrogenase family.</text>
</comment>
<evidence type="ECO:0000256" key="1">
    <source>
        <dbReference type="ARBA" id="ARBA00003800"/>
    </source>
</evidence>
<dbReference type="InterPro" id="IPR036291">
    <property type="entry name" value="NAD(P)-bd_dom_sf"/>
</dbReference>
<dbReference type="CDD" id="cd12173">
    <property type="entry name" value="PGDH_4"/>
    <property type="match status" value="1"/>
</dbReference>
<gene>
    <name evidence="12" type="ORF">AB840_06630</name>
</gene>
<comment type="catalytic activity">
    <reaction evidence="6">
        <text>(R)-2-hydroxyglutarate + NAD(+) = 2-oxoglutarate + NADH + H(+)</text>
        <dbReference type="Rhea" id="RHEA:49612"/>
        <dbReference type="ChEBI" id="CHEBI:15378"/>
        <dbReference type="ChEBI" id="CHEBI:15801"/>
        <dbReference type="ChEBI" id="CHEBI:16810"/>
        <dbReference type="ChEBI" id="CHEBI:57540"/>
        <dbReference type="ChEBI" id="CHEBI:57945"/>
        <dbReference type="EC" id="1.1.1.399"/>
    </reaction>
</comment>
<dbReference type="SUPFAM" id="SSF51735">
    <property type="entry name" value="NAD(P)-binding Rossmann-fold domains"/>
    <property type="match status" value="1"/>
</dbReference>